<dbReference type="InterPro" id="IPR051504">
    <property type="entry name" value="Plant_metabolite_acyltrans"/>
</dbReference>
<reference evidence="3 4" key="1">
    <citation type="submission" date="2024-06" db="EMBL/GenBank/DDBJ databases">
        <title>A chromosome level genome sequence of Diviner's sage (Salvia divinorum).</title>
        <authorList>
            <person name="Ford S.A."/>
            <person name="Ro D.-K."/>
            <person name="Ness R.W."/>
            <person name="Phillips M.A."/>
        </authorList>
    </citation>
    <scope>NUCLEOTIDE SEQUENCE [LARGE SCALE GENOMIC DNA]</scope>
    <source>
        <strain evidence="3">SAF-2024a</strain>
        <tissue evidence="3">Leaf</tissue>
    </source>
</reference>
<evidence type="ECO:0000313" key="3">
    <source>
        <dbReference type="EMBL" id="KAL1567655.1"/>
    </source>
</evidence>
<comment type="caution">
    <text evidence="3">The sequence shown here is derived from an EMBL/GenBank/DDBJ whole genome shotgun (WGS) entry which is preliminary data.</text>
</comment>
<accession>A0ABD1IG21</accession>
<sequence length="453" mass="50664">MTTTVLESCGVAPPPGSLPDQSLPLTFFDINWLHFHPMLQLLFYEFPCSKPHFLQTIVPKLKQSLSLTLKHFFPLSAHVVYPSSLEEMPFFQYQSSDSVPVTVSESSDDFDCLVGDYKQSADKFYNYIPRLPPIVEESDRKLMKVLAVQLTLFPGRGVCVGITTHHCVSDAPSFLGFLTSWSAISRGDGDEEFVAKNGESLPVFDRSLINYPLKLDSLYWKNAQRMPLQLRHPSLPTNRIRSTYIFTESEIRKLKSSIQAKLPNSARLSSFVAIAAYIWTTLAKSLRSTSADNGNDDDAFFLIPIDLRPRLDPPVPGNYFGNCLSFALPRIGRRELAGEEGLFAAARAAAAEIEKRTSDKKILESVEKWAGEIREAVQKSFFSVAGSTRLDLYGADFGWGKARKQEILSIDGEKYAMTLCKARDFEGGLEVCLSLPHHIMKAFDAYFAKPGCE</sequence>
<dbReference type="Gene3D" id="3.30.559.10">
    <property type="entry name" value="Chloramphenicol acetyltransferase-like domain"/>
    <property type="match status" value="2"/>
</dbReference>
<dbReference type="InterPro" id="IPR023213">
    <property type="entry name" value="CAT-like_dom_sf"/>
</dbReference>
<keyword evidence="2" id="KW-0012">Acyltransferase</keyword>
<dbReference type="EMBL" id="JBEAFC010000002">
    <property type="protein sequence ID" value="KAL1567655.1"/>
    <property type="molecule type" value="Genomic_DNA"/>
</dbReference>
<dbReference type="PANTHER" id="PTHR31625">
    <property type="match status" value="1"/>
</dbReference>
<dbReference type="Pfam" id="PF02458">
    <property type="entry name" value="Transferase"/>
    <property type="match status" value="1"/>
</dbReference>
<evidence type="ECO:0000256" key="2">
    <source>
        <dbReference type="ARBA" id="ARBA00023315"/>
    </source>
</evidence>
<proteinExistence type="predicted"/>
<dbReference type="GO" id="GO:0016747">
    <property type="term" value="F:acyltransferase activity, transferring groups other than amino-acyl groups"/>
    <property type="evidence" value="ECO:0007669"/>
    <property type="project" value="UniProtKB-ARBA"/>
</dbReference>
<organism evidence="3 4">
    <name type="scientific">Salvia divinorum</name>
    <name type="common">Maria pastora</name>
    <name type="synonym">Diviner's sage</name>
    <dbReference type="NCBI Taxonomy" id="28513"/>
    <lineage>
        <taxon>Eukaryota</taxon>
        <taxon>Viridiplantae</taxon>
        <taxon>Streptophyta</taxon>
        <taxon>Embryophyta</taxon>
        <taxon>Tracheophyta</taxon>
        <taxon>Spermatophyta</taxon>
        <taxon>Magnoliopsida</taxon>
        <taxon>eudicotyledons</taxon>
        <taxon>Gunneridae</taxon>
        <taxon>Pentapetalae</taxon>
        <taxon>asterids</taxon>
        <taxon>lamiids</taxon>
        <taxon>Lamiales</taxon>
        <taxon>Lamiaceae</taxon>
        <taxon>Nepetoideae</taxon>
        <taxon>Mentheae</taxon>
        <taxon>Salviinae</taxon>
        <taxon>Salvia</taxon>
        <taxon>Salvia subgen. Calosphace</taxon>
    </lineage>
</organism>
<dbReference type="Proteomes" id="UP001567538">
    <property type="component" value="Unassembled WGS sequence"/>
</dbReference>
<keyword evidence="1" id="KW-0808">Transferase</keyword>
<gene>
    <name evidence="3" type="ORF">AAHA92_03112</name>
</gene>
<evidence type="ECO:0000256" key="1">
    <source>
        <dbReference type="ARBA" id="ARBA00022679"/>
    </source>
</evidence>
<dbReference type="SUPFAM" id="SSF52777">
    <property type="entry name" value="CoA-dependent acyltransferases"/>
    <property type="match status" value="1"/>
</dbReference>
<name>A0ABD1IG21_SALDI</name>
<protein>
    <submittedName>
        <fullName evidence="3">Anthocyanidin 3-O-glucoside 6''-O-acyltransferase-like</fullName>
    </submittedName>
</protein>
<evidence type="ECO:0000313" key="4">
    <source>
        <dbReference type="Proteomes" id="UP001567538"/>
    </source>
</evidence>
<dbReference type="AlphaFoldDB" id="A0ABD1IG21"/>
<keyword evidence="4" id="KW-1185">Reference proteome</keyword>